<name>A0A9Q9DWN1_CURCL</name>
<sequence>MDPFSITVGAIGITDVASRSILELRNLIDNLAEAQDVVADVSSSLVNIERPLSALEELSISDEATSVAIKEDLKKAGVAEAVNSCGSACKKFNENLVKWTKHSSTTKISLRDRISVGVWNKEKIRTFRTQLQYCEATVHFAVTSAQLMVQLRSGKMFEANHEKVTNQLQALETKIQEHLDTIKQQQEEAHTRMQELEIEPEYEDDDGAGRALAIREVQEQSRLLEADQVSCGVVFSQVLSKRSGQDISNVITSADSKAFVGMPESVVGSINQRISNVRTEGGSTAHVGVFRDVHF</sequence>
<dbReference type="Proteomes" id="UP001056012">
    <property type="component" value="Chromosome 6"/>
</dbReference>
<dbReference type="EMBL" id="CP089279">
    <property type="protein sequence ID" value="USP80661.1"/>
    <property type="molecule type" value="Genomic_DNA"/>
</dbReference>
<dbReference type="VEuPathDB" id="FungiDB:yc1106_07935"/>
<evidence type="ECO:0000259" key="2">
    <source>
        <dbReference type="Pfam" id="PF17111"/>
    </source>
</evidence>
<reference evidence="3" key="1">
    <citation type="submission" date="2021-12" db="EMBL/GenBank/DDBJ databases">
        <title>Curvularia clavata genome.</title>
        <authorList>
            <person name="Cao Y."/>
        </authorList>
    </citation>
    <scope>NUCLEOTIDE SEQUENCE</scope>
    <source>
        <strain evidence="3">Yc1106</strain>
    </source>
</reference>
<feature type="domain" description="Azaphilone pigments biosynthesis cluster protein L N-terminal" evidence="2">
    <location>
        <begin position="1"/>
        <end position="197"/>
    </location>
</feature>
<evidence type="ECO:0000313" key="3">
    <source>
        <dbReference type="EMBL" id="USP80661.1"/>
    </source>
</evidence>
<evidence type="ECO:0000313" key="4">
    <source>
        <dbReference type="Proteomes" id="UP001056012"/>
    </source>
</evidence>
<organism evidence="3 4">
    <name type="scientific">Curvularia clavata</name>
    <dbReference type="NCBI Taxonomy" id="95742"/>
    <lineage>
        <taxon>Eukaryota</taxon>
        <taxon>Fungi</taxon>
        <taxon>Dikarya</taxon>
        <taxon>Ascomycota</taxon>
        <taxon>Pezizomycotina</taxon>
        <taxon>Dothideomycetes</taxon>
        <taxon>Pleosporomycetidae</taxon>
        <taxon>Pleosporales</taxon>
        <taxon>Pleosporineae</taxon>
        <taxon>Pleosporaceae</taxon>
        <taxon>Curvularia</taxon>
    </lineage>
</organism>
<gene>
    <name evidence="3" type="ORF">yc1106_07935</name>
</gene>
<protein>
    <recommendedName>
        <fullName evidence="2">Azaphilone pigments biosynthesis cluster protein L N-terminal domain-containing protein</fullName>
    </recommendedName>
</protein>
<proteinExistence type="predicted"/>
<accession>A0A9Q9DWN1</accession>
<dbReference type="OrthoDB" id="432483at2759"/>
<keyword evidence="1" id="KW-0175">Coiled coil</keyword>
<feature type="coiled-coil region" evidence="1">
    <location>
        <begin position="161"/>
        <end position="199"/>
    </location>
</feature>
<dbReference type="InterPro" id="IPR031348">
    <property type="entry name" value="PigL_N"/>
</dbReference>
<evidence type="ECO:0000256" key="1">
    <source>
        <dbReference type="SAM" id="Coils"/>
    </source>
</evidence>
<keyword evidence="4" id="KW-1185">Reference proteome</keyword>
<dbReference type="AlphaFoldDB" id="A0A9Q9DWN1"/>
<dbReference type="Pfam" id="PF17111">
    <property type="entry name" value="PigL_N"/>
    <property type="match status" value="1"/>
</dbReference>